<accession>A0A9X2EHV1</accession>
<organism evidence="1 2">
    <name type="scientific">Sphingomicrobium sediminis</name>
    <dbReference type="NCBI Taxonomy" id="2950949"/>
    <lineage>
        <taxon>Bacteria</taxon>
        <taxon>Pseudomonadati</taxon>
        <taxon>Pseudomonadota</taxon>
        <taxon>Alphaproteobacteria</taxon>
        <taxon>Sphingomonadales</taxon>
        <taxon>Sphingomonadaceae</taxon>
        <taxon>Sphingomicrobium</taxon>
    </lineage>
</organism>
<dbReference type="InterPro" id="IPR013433">
    <property type="entry name" value="PHA_gran_rgn"/>
</dbReference>
<evidence type="ECO:0000313" key="2">
    <source>
        <dbReference type="Proteomes" id="UP001155128"/>
    </source>
</evidence>
<dbReference type="AlphaFoldDB" id="A0A9X2EHV1"/>
<gene>
    <name evidence="1" type="ORF">NDO55_08340</name>
</gene>
<dbReference type="Pfam" id="PF09650">
    <property type="entry name" value="PHA_gran_rgn"/>
    <property type="match status" value="1"/>
</dbReference>
<evidence type="ECO:0000313" key="1">
    <source>
        <dbReference type="EMBL" id="MCM8557825.1"/>
    </source>
</evidence>
<name>A0A9X2EHV1_9SPHN</name>
<sequence>MSAPIEVELPHQLGKAEAKRRIAGNMHKLSGFIPGGVADVQEDWTDDHLRLAISAMGQEVVAAIDVEDALVKCRIDLPPLLGMFRDAFESAFRKHGQEVLLEDHSKD</sequence>
<proteinExistence type="predicted"/>
<dbReference type="RefSeq" id="WP_252114227.1">
    <property type="nucleotide sequence ID" value="NZ_JAMSHT010000001.1"/>
</dbReference>
<reference evidence="1" key="1">
    <citation type="submission" date="2022-06" db="EMBL/GenBank/DDBJ databases">
        <title>Sphingomicrobium sedimins sp. nov., a marine bacterium isolated from tidal flat.</title>
        <authorList>
            <person name="Kim C.-H."/>
            <person name="Yoo Y."/>
            <person name="Kim J.-J."/>
        </authorList>
    </citation>
    <scope>NUCLEOTIDE SEQUENCE</scope>
    <source>
        <strain evidence="1">GRR-S6-50</strain>
    </source>
</reference>
<protein>
    <submittedName>
        <fullName evidence="1">Polyhydroxyalkanoic acid system family protein</fullName>
    </submittedName>
</protein>
<comment type="caution">
    <text evidence="1">The sequence shown here is derived from an EMBL/GenBank/DDBJ whole genome shotgun (WGS) entry which is preliminary data.</text>
</comment>
<dbReference type="EMBL" id="JAMSHT010000001">
    <property type="protein sequence ID" value="MCM8557825.1"/>
    <property type="molecule type" value="Genomic_DNA"/>
</dbReference>
<dbReference type="Proteomes" id="UP001155128">
    <property type="component" value="Unassembled WGS sequence"/>
</dbReference>
<keyword evidence="2" id="KW-1185">Reference proteome</keyword>